<dbReference type="AlphaFoldDB" id="A0A444UZV5"/>
<keyword evidence="2" id="KW-1185">Reference proteome</keyword>
<protein>
    <submittedName>
        <fullName evidence="1">Uncharacterized protein</fullName>
    </submittedName>
</protein>
<dbReference type="EMBL" id="SCEB01004219">
    <property type="protein sequence ID" value="RXM93716.1"/>
    <property type="molecule type" value="Genomic_DNA"/>
</dbReference>
<evidence type="ECO:0000313" key="1">
    <source>
        <dbReference type="EMBL" id="RXM93716.1"/>
    </source>
</evidence>
<accession>A0A444UZV5</accession>
<proteinExistence type="predicted"/>
<comment type="caution">
    <text evidence="1">The sequence shown here is derived from an EMBL/GenBank/DDBJ whole genome shotgun (WGS) entry which is preliminary data.</text>
</comment>
<dbReference type="Proteomes" id="UP000289886">
    <property type="component" value="Unassembled WGS sequence"/>
</dbReference>
<evidence type="ECO:0000313" key="2">
    <source>
        <dbReference type="Proteomes" id="UP000289886"/>
    </source>
</evidence>
<organism evidence="1 2">
    <name type="scientific">Acipenser ruthenus</name>
    <name type="common">Sterlet sturgeon</name>
    <dbReference type="NCBI Taxonomy" id="7906"/>
    <lineage>
        <taxon>Eukaryota</taxon>
        <taxon>Metazoa</taxon>
        <taxon>Chordata</taxon>
        <taxon>Craniata</taxon>
        <taxon>Vertebrata</taxon>
        <taxon>Euteleostomi</taxon>
        <taxon>Actinopterygii</taxon>
        <taxon>Chondrostei</taxon>
        <taxon>Acipenseriformes</taxon>
        <taxon>Acipenseridae</taxon>
        <taxon>Acipenser</taxon>
    </lineage>
</organism>
<reference evidence="1 2" key="1">
    <citation type="submission" date="2019-01" db="EMBL/GenBank/DDBJ databases">
        <title>Draft Genome and Complete Hox-Cluster Characterization of the Sterlet Sturgeon (Acipenser ruthenus).</title>
        <authorList>
            <person name="Wei Q."/>
        </authorList>
    </citation>
    <scope>NUCLEOTIDE SEQUENCE [LARGE SCALE GENOMIC DNA]</scope>
    <source>
        <strain evidence="1">WHYD16114868_AA</strain>
        <tissue evidence="1">Blood</tissue>
    </source>
</reference>
<name>A0A444UZV5_ACIRT</name>
<gene>
    <name evidence="1" type="ORF">EOD39_18782</name>
</gene>
<sequence length="159" mass="17715">MWLSVASRPLLTRYPQYREVGSAGFGLHNAVRMVSVAPGKVKLNYCRTEHQIAAFTSSLSVSECPQPCDCEANNVKIKTQYLHLTTRTSGFNLLNFMSLRRTGQSSNHEQYERSQKEKRTPFGNVTPVGVISVAALAYCLKKDSDLKGNKVFAKTEVLV</sequence>